<keyword evidence="2" id="KW-1185">Reference proteome</keyword>
<evidence type="ECO:0000313" key="2">
    <source>
        <dbReference type="Proteomes" id="UP000198546"/>
    </source>
</evidence>
<organism evidence="1 2">
    <name type="scientific">Auraticoccus monumenti</name>
    <dbReference type="NCBI Taxonomy" id="675864"/>
    <lineage>
        <taxon>Bacteria</taxon>
        <taxon>Bacillati</taxon>
        <taxon>Actinomycetota</taxon>
        <taxon>Actinomycetes</taxon>
        <taxon>Propionibacteriales</taxon>
        <taxon>Propionibacteriaceae</taxon>
        <taxon>Auraticoccus</taxon>
    </lineage>
</organism>
<dbReference type="AlphaFoldDB" id="A0A1G6ZQ06"/>
<dbReference type="Proteomes" id="UP000198546">
    <property type="component" value="Chromosome i"/>
</dbReference>
<evidence type="ECO:0000313" key="1">
    <source>
        <dbReference type="EMBL" id="SDE04611.1"/>
    </source>
</evidence>
<dbReference type="EMBL" id="LT629688">
    <property type="protein sequence ID" value="SDE04611.1"/>
    <property type="molecule type" value="Genomic_DNA"/>
</dbReference>
<gene>
    <name evidence="1" type="ORF">SAMN04489747_2363</name>
</gene>
<name>A0A1G6ZQ06_9ACTN</name>
<protein>
    <submittedName>
        <fullName evidence="1">Uncharacterized protein</fullName>
    </submittedName>
</protein>
<sequence>MLTRVDPEGLSSVGAPADEYAFEADDLAGRLRDGRTVTAEVVVDVWERWFGPGSGYVRRTSMSQVAELAAELDALR</sequence>
<proteinExistence type="predicted"/>
<accession>A0A1G6ZQ06</accession>
<reference evidence="1 2" key="1">
    <citation type="submission" date="2016-10" db="EMBL/GenBank/DDBJ databases">
        <authorList>
            <person name="de Groot N.N."/>
        </authorList>
    </citation>
    <scope>NUCLEOTIDE SEQUENCE [LARGE SCALE GENOMIC DNA]</scope>
    <source>
        <strain evidence="1 2">MON 2.2</strain>
    </source>
</reference>